<gene>
    <name evidence="12" type="ORF">HNAJ_LOCUS10904</name>
</gene>
<evidence type="ECO:0000256" key="4">
    <source>
        <dbReference type="ARBA" id="ARBA00022723"/>
    </source>
</evidence>
<organism evidence="14">
    <name type="scientific">Rodentolepis nana</name>
    <name type="common">Dwarf tapeworm</name>
    <name type="synonym">Hymenolepis nana</name>
    <dbReference type="NCBI Taxonomy" id="102285"/>
    <lineage>
        <taxon>Eukaryota</taxon>
        <taxon>Metazoa</taxon>
        <taxon>Spiralia</taxon>
        <taxon>Lophotrochozoa</taxon>
        <taxon>Platyhelminthes</taxon>
        <taxon>Cestoda</taxon>
        <taxon>Eucestoda</taxon>
        <taxon>Cyclophyllidea</taxon>
        <taxon>Hymenolepididae</taxon>
        <taxon>Rodentolepis</taxon>
    </lineage>
</organism>
<keyword evidence="6" id="KW-0862">Zinc</keyword>
<accession>A0A0R3TT87</accession>
<evidence type="ECO:0000259" key="11">
    <source>
        <dbReference type="Pfam" id="PF13880"/>
    </source>
</evidence>
<feature type="domain" description="N-acetyltransferase ESCO zinc-finger" evidence="10">
    <location>
        <begin position="19"/>
        <end position="57"/>
    </location>
</feature>
<dbReference type="AlphaFoldDB" id="A0A0R3TT87"/>
<comment type="subcellular location">
    <subcellularLocation>
        <location evidence="1">Nucleus</location>
    </subcellularLocation>
</comment>
<dbReference type="WBParaSite" id="HNAJ_0001091001-mRNA-1">
    <property type="protein sequence ID" value="HNAJ_0001091001-mRNA-1"/>
    <property type="gene ID" value="HNAJ_0001091001"/>
</dbReference>
<keyword evidence="13" id="KW-1185">Reference proteome</keyword>
<dbReference type="GO" id="GO:0000785">
    <property type="term" value="C:chromatin"/>
    <property type="evidence" value="ECO:0007669"/>
    <property type="project" value="TreeGrafter"/>
</dbReference>
<evidence type="ECO:0000256" key="3">
    <source>
        <dbReference type="ARBA" id="ARBA00022679"/>
    </source>
</evidence>
<dbReference type="SUPFAM" id="SSF55729">
    <property type="entry name" value="Acyl-CoA N-acyltransferases (Nat)"/>
    <property type="match status" value="1"/>
</dbReference>
<evidence type="ECO:0000256" key="2">
    <source>
        <dbReference type="ARBA" id="ARBA00005816"/>
    </source>
</evidence>
<proteinExistence type="inferred from homology"/>
<dbReference type="GO" id="GO:0007064">
    <property type="term" value="P:mitotic sister chromatid cohesion"/>
    <property type="evidence" value="ECO:0007669"/>
    <property type="project" value="TreeGrafter"/>
</dbReference>
<evidence type="ECO:0000256" key="7">
    <source>
        <dbReference type="ARBA" id="ARBA00023242"/>
    </source>
</evidence>
<keyword evidence="8" id="KW-0131">Cell cycle</keyword>
<dbReference type="InterPro" id="IPR028005">
    <property type="entry name" value="AcTrfase_ESCO_Znf_dom"/>
</dbReference>
<dbReference type="PANTHER" id="PTHR45884">
    <property type="entry name" value="N-ACETYLTRANSFERASE ECO"/>
    <property type="match status" value="1"/>
</dbReference>
<reference evidence="12 13" key="2">
    <citation type="submission" date="2018-11" db="EMBL/GenBank/DDBJ databases">
        <authorList>
            <consortium name="Pathogen Informatics"/>
        </authorList>
    </citation>
    <scope>NUCLEOTIDE SEQUENCE [LARGE SCALE GENOMIC DNA]</scope>
</reference>
<dbReference type="Proteomes" id="UP000278807">
    <property type="component" value="Unassembled WGS sequence"/>
</dbReference>
<evidence type="ECO:0000313" key="12">
    <source>
        <dbReference type="EMBL" id="VDO09069.1"/>
    </source>
</evidence>
<keyword evidence="7" id="KW-0539">Nucleus</keyword>
<name>A0A0R3TT87_RODNA</name>
<evidence type="ECO:0000256" key="1">
    <source>
        <dbReference type="ARBA" id="ARBA00004123"/>
    </source>
</evidence>
<dbReference type="GO" id="GO:0005634">
    <property type="term" value="C:nucleus"/>
    <property type="evidence" value="ECO:0007669"/>
    <property type="project" value="UniProtKB-SubCell"/>
</dbReference>
<protein>
    <submittedName>
        <fullName evidence="14">N-acetyltransferase ESCO1</fullName>
    </submittedName>
</protein>
<evidence type="ECO:0000256" key="9">
    <source>
        <dbReference type="ARBA" id="ARBA00023315"/>
    </source>
</evidence>
<evidence type="ECO:0000313" key="13">
    <source>
        <dbReference type="Proteomes" id="UP000278807"/>
    </source>
</evidence>
<evidence type="ECO:0000256" key="8">
    <source>
        <dbReference type="ARBA" id="ARBA00023306"/>
    </source>
</evidence>
<dbReference type="STRING" id="102285.A0A0R3TT87"/>
<feature type="domain" description="N-acetyltransferase ESCO acetyl-transferase" evidence="11">
    <location>
        <begin position="210"/>
        <end position="275"/>
    </location>
</feature>
<keyword evidence="9" id="KW-0012">Acyltransferase</keyword>
<keyword evidence="4" id="KW-0479">Metal-binding</keyword>
<dbReference type="InterPro" id="IPR016181">
    <property type="entry name" value="Acyl_CoA_acyltransferase"/>
</dbReference>
<comment type="similarity">
    <text evidence="2">Belongs to the acetyltransferase family. ECO subfamily.</text>
</comment>
<evidence type="ECO:0000256" key="6">
    <source>
        <dbReference type="ARBA" id="ARBA00022833"/>
    </source>
</evidence>
<evidence type="ECO:0000313" key="14">
    <source>
        <dbReference type="WBParaSite" id="HNAJ_0001091001-mRNA-1"/>
    </source>
</evidence>
<evidence type="ECO:0000259" key="10">
    <source>
        <dbReference type="Pfam" id="PF13878"/>
    </source>
</evidence>
<dbReference type="GO" id="GO:0061733">
    <property type="term" value="F:protein-lysine-acetyltransferase activity"/>
    <property type="evidence" value="ECO:0007669"/>
    <property type="project" value="TreeGrafter"/>
</dbReference>
<keyword evidence="5" id="KW-0863">Zinc-finger</keyword>
<dbReference type="OrthoDB" id="428854at2759"/>
<dbReference type="Pfam" id="PF13878">
    <property type="entry name" value="zf-C2H2_3"/>
    <property type="match status" value="1"/>
</dbReference>
<dbReference type="EMBL" id="UZAE01013279">
    <property type="protein sequence ID" value="VDO09069.1"/>
    <property type="molecule type" value="Genomic_DNA"/>
</dbReference>
<reference evidence="14" key="1">
    <citation type="submission" date="2017-02" db="UniProtKB">
        <authorList>
            <consortium name="WormBaseParasite"/>
        </authorList>
    </citation>
    <scope>IDENTIFICATION</scope>
</reference>
<sequence>MALRFKKRKGVSKSLTAKQMVLDFGQKNFGPIKCKVCSMVYVASDAEDLKSHQRFHSDFLSKEVKVSRGLKSEIHEDYLNGDQIVEISLFDRSSHQFFSKLSSLMNQDLGYDQPSSAAEQDLISLPPYCRIFIYIKGHKKIVAGCCIAEDLTVDSVAERGYQLRRLVGGRKSLLSWHVQNSSDNPISAKSVDTVVTTSTRSTSSVISLPLCGVRRLWVSERHRRKGYATSLVDCIIKHLFYLSEKTRLQVAFAEPTATGAEFAVKYTGREDFIIY</sequence>
<evidence type="ECO:0000256" key="5">
    <source>
        <dbReference type="ARBA" id="ARBA00022771"/>
    </source>
</evidence>
<dbReference type="Pfam" id="PF13880">
    <property type="entry name" value="Acetyltransf_13"/>
    <property type="match status" value="1"/>
</dbReference>
<dbReference type="GO" id="GO:0008270">
    <property type="term" value="F:zinc ion binding"/>
    <property type="evidence" value="ECO:0007669"/>
    <property type="project" value="UniProtKB-KW"/>
</dbReference>
<dbReference type="PANTHER" id="PTHR45884:SF2">
    <property type="entry name" value="N-ACETYLTRANSFERASE ECO"/>
    <property type="match status" value="1"/>
</dbReference>
<dbReference type="InterPro" id="IPR028009">
    <property type="entry name" value="ESCO_Acetyltransf_dom"/>
</dbReference>
<keyword evidence="3" id="KW-0808">Transferase</keyword>